<feature type="non-terminal residue" evidence="1">
    <location>
        <position position="287"/>
    </location>
</feature>
<dbReference type="AlphaFoldDB" id="A0A831LQ55"/>
<dbReference type="Proteomes" id="UP000886047">
    <property type="component" value="Unassembled WGS sequence"/>
</dbReference>
<dbReference type="Pfam" id="PF03747">
    <property type="entry name" value="ADP_ribosyl_GH"/>
    <property type="match status" value="1"/>
</dbReference>
<dbReference type="SUPFAM" id="SSF101478">
    <property type="entry name" value="ADP-ribosylglycohydrolase"/>
    <property type="match status" value="1"/>
</dbReference>
<evidence type="ECO:0000313" key="1">
    <source>
        <dbReference type="EMBL" id="HDR53024.1"/>
    </source>
</evidence>
<dbReference type="EMBL" id="DSDK01000876">
    <property type="protein sequence ID" value="HDR53024.1"/>
    <property type="molecule type" value="Genomic_DNA"/>
</dbReference>
<comment type="caution">
    <text evidence="1">The sequence shown here is derived from an EMBL/GenBank/DDBJ whole genome shotgun (WGS) entry which is preliminary data.</text>
</comment>
<gene>
    <name evidence="1" type="ORF">ENN90_15620</name>
</gene>
<sequence>MRTTIILFLSLIITAGCKSPVGEKSIQAFADGEIIKISKSDLQDKIKGGWAGQVIGCTYGGPTEFQWNGTMIGDHVLIPWDETRMLWYYENSPGLYDDVYMDLTFVDVFEKHGLDAHDSLHALAFARAEYPLWHANQAARYNILNGIMPPASGHWKNNPHADDIDFQIEADFAGLMAPGMPNAAADIGWRIGHIMNYGDGVYGGIYVAAMYSLAFVYDDMEFIVEEALKTIPPQSEFYQCIADVIQWYKQNPDDWKSAWFEAQKKWTFDKGCPDGVFRSFNIDAKIN</sequence>
<proteinExistence type="predicted"/>
<dbReference type="Gene3D" id="1.10.4080.10">
    <property type="entry name" value="ADP-ribosylation/Crystallin J1"/>
    <property type="match status" value="1"/>
</dbReference>
<reference evidence="1" key="1">
    <citation type="journal article" date="2020" name="mSystems">
        <title>Genome- and Community-Level Interaction Insights into Carbon Utilization and Element Cycling Functions of Hydrothermarchaeota in Hydrothermal Sediment.</title>
        <authorList>
            <person name="Zhou Z."/>
            <person name="Liu Y."/>
            <person name="Xu W."/>
            <person name="Pan J."/>
            <person name="Luo Z.H."/>
            <person name="Li M."/>
        </authorList>
    </citation>
    <scope>NUCLEOTIDE SEQUENCE [LARGE SCALE GENOMIC DNA]</scope>
    <source>
        <strain evidence="1">SpSt-1217</strain>
    </source>
</reference>
<protein>
    <submittedName>
        <fullName evidence="1">ADP-ribosylglycohydrolase family protein</fullName>
    </submittedName>
</protein>
<name>A0A831LQ55_9BACT</name>
<dbReference type="InterPro" id="IPR036705">
    <property type="entry name" value="Ribosyl_crysJ1_sf"/>
</dbReference>
<dbReference type="PROSITE" id="PS51257">
    <property type="entry name" value="PROKAR_LIPOPROTEIN"/>
    <property type="match status" value="1"/>
</dbReference>
<dbReference type="InterPro" id="IPR005502">
    <property type="entry name" value="Ribosyl_crysJ1"/>
</dbReference>
<organism evidence="1">
    <name type="scientific">Mariniphaga anaerophila</name>
    <dbReference type="NCBI Taxonomy" id="1484053"/>
    <lineage>
        <taxon>Bacteria</taxon>
        <taxon>Pseudomonadati</taxon>
        <taxon>Bacteroidota</taxon>
        <taxon>Bacteroidia</taxon>
        <taxon>Marinilabiliales</taxon>
        <taxon>Prolixibacteraceae</taxon>
        <taxon>Mariniphaga</taxon>
    </lineage>
</organism>
<accession>A0A831LQ55</accession>